<keyword evidence="2" id="KW-1185">Reference proteome</keyword>
<dbReference type="OMA" id="APKMEWV"/>
<organism evidence="1 2">
    <name type="scientific">Nomascus leucogenys</name>
    <name type="common">Northern white-cheeked gibbon</name>
    <name type="synonym">Hylobates leucogenys</name>
    <dbReference type="NCBI Taxonomy" id="61853"/>
    <lineage>
        <taxon>Eukaryota</taxon>
        <taxon>Metazoa</taxon>
        <taxon>Chordata</taxon>
        <taxon>Craniata</taxon>
        <taxon>Vertebrata</taxon>
        <taxon>Euteleostomi</taxon>
        <taxon>Mammalia</taxon>
        <taxon>Eutheria</taxon>
        <taxon>Euarchontoglires</taxon>
        <taxon>Primates</taxon>
        <taxon>Haplorrhini</taxon>
        <taxon>Catarrhini</taxon>
        <taxon>Hylobatidae</taxon>
        <taxon>Nomascus</taxon>
    </lineage>
</organism>
<reference evidence="1" key="3">
    <citation type="submission" date="2025-09" db="UniProtKB">
        <authorList>
            <consortium name="Ensembl"/>
        </authorList>
    </citation>
    <scope>IDENTIFICATION</scope>
</reference>
<reference evidence="1 2" key="1">
    <citation type="submission" date="2012-10" db="EMBL/GenBank/DDBJ databases">
        <authorList>
            <consortium name="Gibbon Genome Sequencing Consortium"/>
        </authorList>
    </citation>
    <scope>NUCLEOTIDE SEQUENCE [LARGE SCALE GENOMIC DNA]</scope>
</reference>
<accession>A0A2I3HGM7</accession>
<evidence type="ECO:0000313" key="2">
    <source>
        <dbReference type="Proteomes" id="UP000001073"/>
    </source>
</evidence>
<dbReference type="AlphaFoldDB" id="A0A2I3HGM7"/>
<dbReference type="InParanoid" id="A0A2I3HGM7"/>
<reference evidence="1" key="2">
    <citation type="submission" date="2025-08" db="UniProtKB">
        <authorList>
            <consortium name="Ensembl"/>
        </authorList>
    </citation>
    <scope>IDENTIFICATION</scope>
</reference>
<evidence type="ECO:0000313" key="1">
    <source>
        <dbReference type="Ensembl" id="ENSNLEP00000042652.1"/>
    </source>
</evidence>
<proteinExistence type="predicted"/>
<dbReference type="Ensembl" id="ENSNLET00000036549.1">
    <property type="protein sequence ID" value="ENSNLEP00000042652.1"/>
    <property type="gene ID" value="ENSNLEG00000034100.1"/>
</dbReference>
<dbReference type="Proteomes" id="UP000001073">
    <property type="component" value="Chromosome 19"/>
</dbReference>
<dbReference type="GeneTree" id="ENSGT00910000147203"/>
<protein>
    <submittedName>
        <fullName evidence="1">Uncharacterized protein</fullName>
    </submittedName>
</protein>
<name>A0A2I3HGM7_NOMLE</name>
<dbReference type="EMBL" id="ADFV01011478">
    <property type="status" value="NOT_ANNOTATED_CDS"/>
    <property type="molecule type" value="Genomic_DNA"/>
</dbReference>
<sequence length="153" mass="16190">MKVSLLTAALPKLAPKMEWAWSSRLALHPPHRHLPCPSHSSHGYMGPQLSCGFPPVCPAAVLPPMGALAEWRADVAFSVSCWGGDLHGGDKAVVATLGSSLRLKDAMRSLASPRVVPGQGQKGGMARDLRCPYSTVVLIPPHLPLLPARAPVV</sequence>